<comment type="caution">
    <text evidence="2">The sequence shown here is derived from an EMBL/GenBank/DDBJ whole genome shotgun (WGS) entry which is preliminary data.</text>
</comment>
<feature type="transmembrane region" description="Helical" evidence="1">
    <location>
        <begin position="12"/>
        <end position="32"/>
    </location>
</feature>
<reference evidence="2 3" key="1">
    <citation type="journal article" date="2018" name="Proc. Natl. Acad. Sci. U.S.A.">
        <title>Draft genome sequence of Camellia sinensis var. sinensis provides insights into the evolution of the tea genome and tea quality.</title>
        <authorList>
            <person name="Wei C."/>
            <person name="Yang H."/>
            <person name="Wang S."/>
            <person name="Zhao J."/>
            <person name="Liu C."/>
            <person name="Gao L."/>
            <person name="Xia E."/>
            <person name="Lu Y."/>
            <person name="Tai Y."/>
            <person name="She G."/>
            <person name="Sun J."/>
            <person name="Cao H."/>
            <person name="Tong W."/>
            <person name="Gao Q."/>
            <person name="Li Y."/>
            <person name="Deng W."/>
            <person name="Jiang X."/>
            <person name="Wang W."/>
            <person name="Chen Q."/>
            <person name="Zhang S."/>
            <person name="Li H."/>
            <person name="Wu J."/>
            <person name="Wang P."/>
            <person name="Li P."/>
            <person name="Shi C."/>
            <person name="Zheng F."/>
            <person name="Jian J."/>
            <person name="Huang B."/>
            <person name="Shan D."/>
            <person name="Shi M."/>
            <person name="Fang C."/>
            <person name="Yue Y."/>
            <person name="Li F."/>
            <person name="Li D."/>
            <person name="Wei S."/>
            <person name="Han B."/>
            <person name="Jiang C."/>
            <person name="Yin Y."/>
            <person name="Xia T."/>
            <person name="Zhang Z."/>
            <person name="Bennetzen J.L."/>
            <person name="Zhao S."/>
            <person name="Wan X."/>
        </authorList>
    </citation>
    <scope>NUCLEOTIDE SEQUENCE [LARGE SCALE GENOMIC DNA]</scope>
    <source>
        <strain evidence="3">cv. Shuchazao</strain>
        <tissue evidence="2">Leaf</tissue>
    </source>
</reference>
<dbReference type="AlphaFoldDB" id="A0A4S4EDV0"/>
<keyword evidence="3" id="KW-1185">Reference proteome</keyword>
<dbReference type="Proteomes" id="UP000306102">
    <property type="component" value="Unassembled WGS sequence"/>
</dbReference>
<dbReference type="EMBL" id="SDRB02005277">
    <property type="protein sequence ID" value="THG14521.1"/>
    <property type="molecule type" value="Genomic_DNA"/>
</dbReference>
<organism evidence="2 3">
    <name type="scientific">Camellia sinensis var. sinensis</name>
    <name type="common">China tea</name>
    <dbReference type="NCBI Taxonomy" id="542762"/>
    <lineage>
        <taxon>Eukaryota</taxon>
        <taxon>Viridiplantae</taxon>
        <taxon>Streptophyta</taxon>
        <taxon>Embryophyta</taxon>
        <taxon>Tracheophyta</taxon>
        <taxon>Spermatophyta</taxon>
        <taxon>Magnoliopsida</taxon>
        <taxon>eudicotyledons</taxon>
        <taxon>Gunneridae</taxon>
        <taxon>Pentapetalae</taxon>
        <taxon>asterids</taxon>
        <taxon>Ericales</taxon>
        <taxon>Theaceae</taxon>
        <taxon>Camellia</taxon>
    </lineage>
</organism>
<evidence type="ECO:0000313" key="2">
    <source>
        <dbReference type="EMBL" id="THG14521.1"/>
    </source>
</evidence>
<keyword evidence="1" id="KW-0472">Membrane</keyword>
<gene>
    <name evidence="2" type="ORF">TEA_002001</name>
</gene>
<evidence type="ECO:0000313" key="3">
    <source>
        <dbReference type="Proteomes" id="UP000306102"/>
    </source>
</evidence>
<keyword evidence="1" id="KW-0812">Transmembrane</keyword>
<protein>
    <submittedName>
        <fullName evidence="2">Uncharacterized protein</fullName>
    </submittedName>
</protein>
<keyword evidence="1" id="KW-1133">Transmembrane helix</keyword>
<dbReference type="STRING" id="542762.A0A4S4EDV0"/>
<proteinExistence type="predicted"/>
<accession>A0A4S4EDV0</accession>
<name>A0A4S4EDV0_CAMSN</name>
<evidence type="ECO:0000256" key="1">
    <source>
        <dbReference type="SAM" id="Phobius"/>
    </source>
</evidence>
<sequence length="146" mass="16374">MSKNSKLFLKPGTCADVLLACYVEFVIFLFWVHAGLMLMAIACQSAAAADLLVVIWKVVASFEGNFPTGIKQMPLDRHFDLNNVKRIVLEANDYQPYLISFEKAMIEIKKQYVVFDAKVLSKISRGPLKDKKRVVAGLMVSVKGPY</sequence>